<protein>
    <submittedName>
        <fullName evidence="1">Phosphotransferase</fullName>
    </submittedName>
</protein>
<reference evidence="1 2" key="1">
    <citation type="submission" date="2020-09" db="EMBL/GenBank/DDBJ databases">
        <title>Diversity and distribution of actinomycetes associated with coral in the coast of Hainan.</title>
        <authorList>
            <person name="Li F."/>
        </authorList>
    </citation>
    <scope>NUCLEOTIDE SEQUENCE [LARGE SCALE GENOMIC DNA]</scope>
    <source>
        <strain evidence="1 2">HNM0947</strain>
    </source>
</reference>
<evidence type="ECO:0000313" key="2">
    <source>
        <dbReference type="Proteomes" id="UP000806528"/>
    </source>
</evidence>
<dbReference type="Proteomes" id="UP000806528">
    <property type="component" value="Unassembled WGS sequence"/>
</dbReference>
<dbReference type="EMBL" id="JADBGI010000012">
    <property type="protein sequence ID" value="MBE2999990.1"/>
    <property type="molecule type" value="Genomic_DNA"/>
</dbReference>
<dbReference type="InterPro" id="IPR006748">
    <property type="entry name" value="NH2Glyco/OHUrea_AB-resist_kin"/>
</dbReference>
<evidence type="ECO:0000313" key="1">
    <source>
        <dbReference type="EMBL" id="MBE2999990.1"/>
    </source>
</evidence>
<keyword evidence="2" id="KW-1185">Reference proteome</keyword>
<dbReference type="RefSeq" id="WP_193122613.1">
    <property type="nucleotide sequence ID" value="NZ_JADBGI010000012.1"/>
</dbReference>
<gene>
    <name evidence="1" type="ORF">IDM40_14915</name>
</gene>
<comment type="caution">
    <text evidence="1">The sequence shown here is derived from an EMBL/GenBank/DDBJ whole genome shotgun (WGS) entry which is preliminary data.</text>
</comment>
<dbReference type="SUPFAM" id="SSF56112">
    <property type="entry name" value="Protein kinase-like (PK-like)"/>
    <property type="match status" value="1"/>
</dbReference>
<name>A0ABR9P8H4_9ACTN</name>
<dbReference type="Gene3D" id="3.90.1200.10">
    <property type="match status" value="1"/>
</dbReference>
<dbReference type="Pfam" id="PF04655">
    <property type="entry name" value="APH_6_hur"/>
    <property type="match status" value="1"/>
</dbReference>
<organism evidence="1 2">
    <name type="scientific">Nocardiopsis coralli</name>
    <dbReference type="NCBI Taxonomy" id="2772213"/>
    <lineage>
        <taxon>Bacteria</taxon>
        <taxon>Bacillati</taxon>
        <taxon>Actinomycetota</taxon>
        <taxon>Actinomycetes</taxon>
        <taxon>Streptosporangiales</taxon>
        <taxon>Nocardiopsidaceae</taxon>
        <taxon>Nocardiopsis</taxon>
    </lineage>
</organism>
<proteinExistence type="predicted"/>
<sequence length="303" mass="32475">MSDVTQLVDDNQRGRLERRFGQHVGDWLAELPSTLDALAAEWDLTLQGPAPGGRTSVVVYATLADGREGALKLSPDHGLARAEAGMLRMWSGSGRVPAVWGLDAGRGAILMERIEGDSLAAGRVLPPMSTIGTLIRELHAVDGDPEELAELRPLMARVQFIFDLWGRERTEGAAADVVSPAVMHQGFCRARELAHDDVDVVPLHGDLHPGNVIDGGERGLVALDPRACAGDGAVDAVDWILWQVTDAGQAERRAQELSKAMGVDADRMLDWARAFAPCLAVAMVNRGHDGTPEFDAVMTLAQG</sequence>
<dbReference type="InterPro" id="IPR011009">
    <property type="entry name" value="Kinase-like_dom_sf"/>
</dbReference>
<accession>A0ABR9P8H4</accession>